<dbReference type="InterPro" id="IPR036388">
    <property type="entry name" value="WH-like_DNA-bd_sf"/>
</dbReference>
<dbReference type="AlphaFoldDB" id="A0AAW6FVI3"/>
<comment type="caution">
    <text evidence="1">The sequence shown here is derived from an EMBL/GenBank/DDBJ whole genome shotgun (WGS) entry which is preliminary data.</text>
</comment>
<protein>
    <submittedName>
        <fullName evidence="1">Uncharacterized protein</fullName>
    </submittedName>
</protein>
<dbReference type="PANTHER" id="PTHR30595">
    <property type="entry name" value="GLPR-RELATED TRANSCRIPTIONAL REPRESSOR"/>
    <property type="match status" value="1"/>
</dbReference>
<evidence type="ECO:0000313" key="2">
    <source>
        <dbReference type="Proteomes" id="UP001220658"/>
    </source>
</evidence>
<dbReference type="PANTHER" id="PTHR30595:SF6">
    <property type="entry name" value="SCHLAFEN ALBA-2 DOMAIN-CONTAINING PROTEIN"/>
    <property type="match status" value="1"/>
</dbReference>
<evidence type="ECO:0000313" key="1">
    <source>
        <dbReference type="EMBL" id="MDC0829011.1"/>
    </source>
</evidence>
<gene>
    <name evidence="1" type="ORF">POG00_09900</name>
</gene>
<sequence length="204" mass="24270">MQRLRYVQRTGQGVDIIYQDTVALRKPLPIYRVFEDSVVLTISSVTENETFIKFIVEEQEKEQRRFTLSELLLLRYLTDNRSVTLKRVQEVTQQTTDDSRRTCNNLINLGLIELNGKSYMLTARVYNAIKSDIEYVRDHTIRYIKAKEMILEYLNTHPFIRNTDIQEMCGFTKQQSRNTLDKMREEKLLELVKRGRKSYYIRVA</sequence>
<dbReference type="Proteomes" id="UP001220658">
    <property type="component" value="Unassembled WGS sequence"/>
</dbReference>
<dbReference type="SUPFAM" id="SSF46785">
    <property type="entry name" value="Winged helix' DNA-binding domain"/>
    <property type="match status" value="1"/>
</dbReference>
<reference evidence="1" key="1">
    <citation type="submission" date="2023-01" db="EMBL/GenBank/DDBJ databases">
        <title>Human gut microbiome strain richness.</title>
        <authorList>
            <person name="Chen-Liaw A."/>
        </authorList>
    </citation>
    <scope>NUCLEOTIDE SEQUENCE</scope>
    <source>
        <strain evidence="1">D55st1_G4_D55t1_190419</strain>
    </source>
</reference>
<dbReference type="EMBL" id="JAQNCK010000032">
    <property type="protein sequence ID" value="MDC0829011.1"/>
    <property type="molecule type" value="Genomic_DNA"/>
</dbReference>
<accession>A0AAW6FVI3</accession>
<dbReference type="RefSeq" id="WP_195191638.1">
    <property type="nucleotide sequence ID" value="NZ_JADMUL010000030.1"/>
</dbReference>
<proteinExistence type="predicted"/>
<organism evidence="1 2">
    <name type="scientific">Faecalitalea cylindroides</name>
    <dbReference type="NCBI Taxonomy" id="39483"/>
    <lineage>
        <taxon>Bacteria</taxon>
        <taxon>Bacillati</taxon>
        <taxon>Bacillota</taxon>
        <taxon>Erysipelotrichia</taxon>
        <taxon>Erysipelotrichales</taxon>
        <taxon>Erysipelotrichaceae</taxon>
        <taxon>Faecalitalea</taxon>
    </lineage>
</organism>
<name>A0AAW6FVI3_9FIRM</name>
<dbReference type="Gene3D" id="1.10.10.10">
    <property type="entry name" value="Winged helix-like DNA-binding domain superfamily/Winged helix DNA-binding domain"/>
    <property type="match status" value="1"/>
</dbReference>
<dbReference type="InterPro" id="IPR036390">
    <property type="entry name" value="WH_DNA-bd_sf"/>
</dbReference>